<dbReference type="CDD" id="cd00082">
    <property type="entry name" value="HisKA"/>
    <property type="match status" value="1"/>
</dbReference>
<reference evidence="7 8" key="1">
    <citation type="submission" date="2016-10" db="EMBL/GenBank/DDBJ databases">
        <authorList>
            <person name="de Groot N.N."/>
        </authorList>
    </citation>
    <scope>NUCLEOTIDE SEQUENCE [LARGE SCALE GENOMIC DNA]</scope>
    <source>
        <strain evidence="7 8">DSM 28286</strain>
    </source>
</reference>
<dbReference type="Pfam" id="PF07495">
    <property type="entry name" value="Y_Y_Y"/>
    <property type="match status" value="1"/>
</dbReference>
<dbReference type="RefSeq" id="WP_090658887.1">
    <property type="nucleotide sequence ID" value="NZ_FOXQ01000007.1"/>
</dbReference>
<feature type="transmembrane region" description="Helical" evidence="5">
    <location>
        <begin position="790"/>
        <end position="812"/>
    </location>
</feature>
<keyword evidence="5" id="KW-0472">Membrane</keyword>
<dbReference type="InterPro" id="IPR004358">
    <property type="entry name" value="Sig_transdc_His_kin-like_C"/>
</dbReference>
<dbReference type="OrthoDB" id="9809670at2"/>
<evidence type="ECO:0000256" key="1">
    <source>
        <dbReference type="ARBA" id="ARBA00000085"/>
    </source>
</evidence>
<comment type="catalytic activity">
    <reaction evidence="1">
        <text>ATP + protein L-histidine = ADP + protein N-phospho-L-histidine.</text>
        <dbReference type="EC" id="2.7.13.3"/>
    </reaction>
</comment>
<dbReference type="InterPro" id="IPR015943">
    <property type="entry name" value="WD40/YVTN_repeat-like_dom_sf"/>
</dbReference>
<evidence type="ECO:0000256" key="3">
    <source>
        <dbReference type="ARBA" id="ARBA00022553"/>
    </source>
</evidence>
<dbReference type="InterPro" id="IPR036890">
    <property type="entry name" value="HATPase_C_sf"/>
</dbReference>
<dbReference type="Pfam" id="PF02518">
    <property type="entry name" value="HATPase_c"/>
    <property type="match status" value="1"/>
</dbReference>
<name>A0A1I5WW48_9BACT</name>
<dbReference type="FunFam" id="1.10.287.130:FF:000045">
    <property type="entry name" value="Two-component system sensor histidine kinase/response regulator"/>
    <property type="match status" value="1"/>
</dbReference>
<dbReference type="EMBL" id="FOXQ01000007">
    <property type="protein sequence ID" value="SFQ23746.1"/>
    <property type="molecule type" value="Genomic_DNA"/>
</dbReference>
<dbReference type="InterPro" id="IPR003594">
    <property type="entry name" value="HATPase_dom"/>
</dbReference>
<proteinExistence type="predicted"/>
<dbReference type="PANTHER" id="PTHR43547:SF2">
    <property type="entry name" value="HYBRID SIGNAL TRANSDUCTION HISTIDINE KINASE C"/>
    <property type="match status" value="1"/>
</dbReference>
<dbReference type="Proteomes" id="UP000199031">
    <property type="component" value="Unassembled WGS sequence"/>
</dbReference>
<dbReference type="FunFam" id="2.60.40.10:FF:000791">
    <property type="entry name" value="Two-component system sensor histidine kinase/response regulator"/>
    <property type="match status" value="1"/>
</dbReference>
<protein>
    <recommendedName>
        <fullName evidence="2">histidine kinase</fullName>
        <ecNumber evidence="2">2.7.13.3</ecNumber>
    </recommendedName>
</protein>
<dbReference type="InterPro" id="IPR036097">
    <property type="entry name" value="HisK_dim/P_sf"/>
</dbReference>
<dbReference type="Pfam" id="PF00512">
    <property type="entry name" value="HisKA"/>
    <property type="match status" value="1"/>
</dbReference>
<dbReference type="SUPFAM" id="SSF63829">
    <property type="entry name" value="Calcium-dependent phosphotriesterase"/>
    <property type="match status" value="2"/>
</dbReference>
<dbReference type="SUPFAM" id="SSF55874">
    <property type="entry name" value="ATPase domain of HSP90 chaperone/DNA topoisomerase II/histidine kinase"/>
    <property type="match status" value="1"/>
</dbReference>
<dbReference type="GO" id="GO:0000155">
    <property type="term" value="F:phosphorelay sensor kinase activity"/>
    <property type="evidence" value="ECO:0007669"/>
    <property type="project" value="InterPro"/>
</dbReference>
<evidence type="ECO:0000259" key="6">
    <source>
        <dbReference type="PROSITE" id="PS50109"/>
    </source>
</evidence>
<dbReference type="EC" id="2.7.13.3" evidence="2"/>
<feature type="coiled-coil region" evidence="4">
    <location>
        <begin position="817"/>
        <end position="849"/>
    </location>
</feature>
<dbReference type="PROSITE" id="PS50109">
    <property type="entry name" value="HIS_KIN"/>
    <property type="match status" value="1"/>
</dbReference>
<keyword evidence="5" id="KW-1133">Transmembrane helix</keyword>
<keyword evidence="7" id="KW-0808">Transferase</keyword>
<dbReference type="InterPro" id="IPR011123">
    <property type="entry name" value="Y_Y_Y"/>
</dbReference>
<dbReference type="PANTHER" id="PTHR43547">
    <property type="entry name" value="TWO-COMPONENT HISTIDINE KINASE"/>
    <property type="match status" value="1"/>
</dbReference>
<dbReference type="InterPro" id="IPR005467">
    <property type="entry name" value="His_kinase_dom"/>
</dbReference>
<evidence type="ECO:0000313" key="8">
    <source>
        <dbReference type="Proteomes" id="UP000199031"/>
    </source>
</evidence>
<dbReference type="InterPro" id="IPR003661">
    <property type="entry name" value="HisK_dim/P_dom"/>
</dbReference>
<keyword evidence="5" id="KW-0812">Transmembrane</keyword>
<evidence type="ECO:0000313" key="7">
    <source>
        <dbReference type="EMBL" id="SFQ23746.1"/>
    </source>
</evidence>
<dbReference type="Gene3D" id="3.30.565.10">
    <property type="entry name" value="Histidine kinase-like ATPase, C-terminal domain"/>
    <property type="match status" value="1"/>
</dbReference>
<keyword evidence="8" id="KW-1185">Reference proteome</keyword>
<organism evidence="7 8">
    <name type="scientific">Parafilimonas terrae</name>
    <dbReference type="NCBI Taxonomy" id="1465490"/>
    <lineage>
        <taxon>Bacteria</taxon>
        <taxon>Pseudomonadati</taxon>
        <taxon>Bacteroidota</taxon>
        <taxon>Chitinophagia</taxon>
        <taxon>Chitinophagales</taxon>
        <taxon>Chitinophagaceae</taxon>
        <taxon>Parafilimonas</taxon>
    </lineage>
</organism>
<feature type="domain" description="Histidine kinase" evidence="6">
    <location>
        <begin position="848"/>
        <end position="1064"/>
    </location>
</feature>
<dbReference type="Gene3D" id="2.60.40.10">
    <property type="entry name" value="Immunoglobulins"/>
    <property type="match status" value="1"/>
</dbReference>
<dbReference type="PRINTS" id="PR00344">
    <property type="entry name" value="BCTRLSENSOR"/>
</dbReference>
<sequence length="1070" mass="122335">MEYPQWTIDYHKCKPIVALIRTIAILIALFFTSAGAYCQSYQFKHYQVENGLSNNTVQCSVQDDRGFMWFGTKDGLNRFDGYNFKTFRHDAEDSTSLDNNFIRGLYKDVHGKIYIGSSAGISVYNELQENFEELVKTRNTIREMVADTTGNLWFSDGLELKCYMSKTKQVHVYKNDKYGDANTVCRSADGTIWIGTTNGYLKKYNAAADAFTVYNIFSHSNPATTKWIEKIYADNKGNILAGTANYGLKVFNIKDTTYKDIITYNADRTAIYVRDIIQSADDEYWIATESGLFIYNSANGSISNLQKHYNNPYSLSDNAIYTVCKDKEGGIWAGTYFGGINYYPKQYFSFEKYFPDYSPDAISGNAVREICEDKYGHLWIGTEDGGLNMFDKQTGRFKKFRPTGKKTDIAYFNIHGLLCDGDKLWIGTFEHGLDIMDIKSEKVIKHYSASAGAAQPKSNFILSIYKTKNGTIYLATSRGLYRYNATNDSFVFINEIPDYVFAHFITEDHNGNLWIPSFGNGVYKYNPVTEKAINFRYNPKDKSSIGSNTVTTVFEDDKQRIWIGTEGGGLCLLNKDDKTFTAYSTGQGFPSNTVFKILEDEKNNLWVTTTRGLVCFNPDKNLIRIYTKANGLLTDQFNYNSGYKDATGKMYFGSVKGLIAFNPDSFVNNNYVPPVYITGFQVNNTELVAGQKNSPLHQSVSLTKKISLPYNQSSFSIDFAALSFTAPETIEYAYKMEGLDEDWTYIKTNRKVYFTNLAPGSYTFRAKAATNGGKWADNTQQIEVEILPPFWATTWAYIIYTLLIAATVYWLMRMYHNRQVEKNKRKIELMEHEKEKEIYQAKIEFFTNVAHEIRTLLTLIKAPMEKLMKHATDMKNADVYLKTMEKNTNRLVDLTNELLDFRKTETKGFSLNFLKININALLDDIYTNFQTIAEPRNIEYKLVLPTQIVYTYADEEALNKILSNLLNNAIKYAEKKVRLRLLPVAPHAANMVIEIENDGYVIPEELKEKVFEPFFRIEKTRHHIGSGIGLALSRSLAALHKGRLYMKEGDLQMNVFVLVLPLNQHDLSEY</sequence>
<keyword evidence="3" id="KW-0597">Phosphoprotein</keyword>
<dbReference type="InterPro" id="IPR011110">
    <property type="entry name" value="Reg_prop"/>
</dbReference>
<dbReference type="Pfam" id="PF07494">
    <property type="entry name" value="Reg_prop"/>
    <property type="match status" value="5"/>
</dbReference>
<feature type="transmembrane region" description="Helical" evidence="5">
    <location>
        <begin position="16"/>
        <end position="37"/>
    </location>
</feature>
<evidence type="ECO:0000256" key="4">
    <source>
        <dbReference type="SAM" id="Coils"/>
    </source>
</evidence>
<dbReference type="SMART" id="SM00387">
    <property type="entry name" value="HATPase_c"/>
    <property type="match status" value="1"/>
</dbReference>
<keyword evidence="4" id="KW-0175">Coiled coil</keyword>
<accession>A0A1I5WW48</accession>
<gene>
    <name evidence="7" type="ORF">SAMN05444277_10732</name>
</gene>
<dbReference type="InterPro" id="IPR011047">
    <property type="entry name" value="Quinoprotein_ADH-like_sf"/>
</dbReference>
<dbReference type="SUPFAM" id="SSF50998">
    <property type="entry name" value="Quinoprotein alcohol dehydrogenase-like"/>
    <property type="match status" value="1"/>
</dbReference>
<evidence type="ECO:0000256" key="2">
    <source>
        <dbReference type="ARBA" id="ARBA00012438"/>
    </source>
</evidence>
<dbReference type="AlphaFoldDB" id="A0A1I5WW48"/>
<dbReference type="STRING" id="1465490.SAMN05444277_10732"/>
<dbReference type="SUPFAM" id="SSF47384">
    <property type="entry name" value="Homodimeric domain of signal transducing histidine kinase"/>
    <property type="match status" value="1"/>
</dbReference>
<evidence type="ECO:0000256" key="5">
    <source>
        <dbReference type="SAM" id="Phobius"/>
    </source>
</evidence>
<dbReference type="Gene3D" id="1.10.287.130">
    <property type="match status" value="1"/>
</dbReference>
<dbReference type="SMART" id="SM00388">
    <property type="entry name" value="HisKA"/>
    <property type="match status" value="1"/>
</dbReference>
<dbReference type="InterPro" id="IPR013783">
    <property type="entry name" value="Ig-like_fold"/>
</dbReference>
<keyword evidence="7" id="KW-0418">Kinase</keyword>
<dbReference type="Gene3D" id="2.130.10.10">
    <property type="entry name" value="YVTN repeat-like/Quinoprotein amine dehydrogenase"/>
    <property type="match status" value="2"/>
</dbReference>